<evidence type="ECO:0000313" key="10">
    <source>
        <dbReference type="Proteomes" id="UP000184499"/>
    </source>
</evidence>
<dbReference type="Proteomes" id="UP000184499">
    <property type="component" value="Unassembled WGS sequence"/>
</dbReference>
<dbReference type="InterPro" id="IPR001138">
    <property type="entry name" value="Zn2Cys6_DnaBD"/>
</dbReference>
<protein>
    <recommendedName>
        <fullName evidence="8">Zn(2)-C6 fungal-type domain-containing protein</fullName>
    </recommendedName>
</protein>
<dbReference type="GO" id="GO:0005634">
    <property type="term" value="C:nucleus"/>
    <property type="evidence" value="ECO:0007669"/>
    <property type="project" value="TreeGrafter"/>
</dbReference>
<dbReference type="RefSeq" id="XP_067472898.1">
    <property type="nucleotide sequence ID" value="XM_067623382.1"/>
</dbReference>
<reference evidence="10" key="1">
    <citation type="journal article" date="2017" name="Genome Biol.">
        <title>Comparative genomics reveals high biological diversity and specific adaptations in the industrially and medically important fungal genus Aspergillus.</title>
        <authorList>
            <person name="de Vries R.P."/>
            <person name="Riley R."/>
            <person name="Wiebenga A."/>
            <person name="Aguilar-Osorio G."/>
            <person name="Amillis S."/>
            <person name="Uchima C.A."/>
            <person name="Anderluh G."/>
            <person name="Asadollahi M."/>
            <person name="Askin M."/>
            <person name="Barry K."/>
            <person name="Battaglia E."/>
            <person name="Bayram O."/>
            <person name="Benocci T."/>
            <person name="Braus-Stromeyer S.A."/>
            <person name="Caldana C."/>
            <person name="Canovas D."/>
            <person name="Cerqueira G.C."/>
            <person name="Chen F."/>
            <person name="Chen W."/>
            <person name="Choi C."/>
            <person name="Clum A."/>
            <person name="Dos Santos R.A."/>
            <person name="Damasio A.R."/>
            <person name="Diallinas G."/>
            <person name="Emri T."/>
            <person name="Fekete E."/>
            <person name="Flipphi M."/>
            <person name="Freyberg S."/>
            <person name="Gallo A."/>
            <person name="Gournas C."/>
            <person name="Habgood R."/>
            <person name="Hainaut M."/>
            <person name="Harispe M.L."/>
            <person name="Henrissat B."/>
            <person name="Hilden K.S."/>
            <person name="Hope R."/>
            <person name="Hossain A."/>
            <person name="Karabika E."/>
            <person name="Karaffa L."/>
            <person name="Karanyi Z."/>
            <person name="Krasevec N."/>
            <person name="Kuo A."/>
            <person name="Kusch H."/>
            <person name="LaButti K."/>
            <person name="Lagendijk E.L."/>
            <person name="Lapidus A."/>
            <person name="Levasseur A."/>
            <person name="Lindquist E."/>
            <person name="Lipzen A."/>
            <person name="Logrieco A.F."/>
            <person name="MacCabe A."/>
            <person name="Maekelae M.R."/>
            <person name="Malavazi I."/>
            <person name="Melin P."/>
            <person name="Meyer V."/>
            <person name="Mielnichuk N."/>
            <person name="Miskei M."/>
            <person name="Molnar A.P."/>
            <person name="Mule G."/>
            <person name="Ngan C.Y."/>
            <person name="Orejas M."/>
            <person name="Orosz E."/>
            <person name="Ouedraogo J.P."/>
            <person name="Overkamp K.M."/>
            <person name="Park H.-S."/>
            <person name="Perrone G."/>
            <person name="Piumi F."/>
            <person name="Punt P.J."/>
            <person name="Ram A.F."/>
            <person name="Ramon A."/>
            <person name="Rauscher S."/>
            <person name="Record E."/>
            <person name="Riano-Pachon D.M."/>
            <person name="Robert V."/>
            <person name="Roehrig J."/>
            <person name="Ruller R."/>
            <person name="Salamov A."/>
            <person name="Salih N.S."/>
            <person name="Samson R.A."/>
            <person name="Sandor E."/>
            <person name="Sanguinetti M."/>
            <person name="Schuetze T."/>
            <person name="Sepcic K."/>
            <person name="Shelest E."/>
            <person name="Sherlock G."/>
            <person name="Sophianopoulou V."/>
            <person name="Squina F.M."/>
            <person name="Sun H."/>
            <person name="Susca A."/>
            <person name="Todd R.B."/>
            <person name="Tsang A."/>
            <person name="Unkles S.E."/>
            <person name="van de Wiele N."/>
            <person name="van Rossen-Uffink D."/>
            <person name="Oliveira J.V."/>
            <person name="Vesth T.C."/>
            <person name="Visser J."/>
            <person name="Yu J.-H."/>
            <person name="Zhou M."/>
            <person name="Andersen M.R."/>
            <person name="Archer D.B."/>
            <person name="Baker S.E."/>
            <person name="Benoit I."/>
            <person name="Brakhage A.A."/>
            <person name="Braus G.H."/>
            <person name="Fischer R."/>
            <person name="Frisvad J.C."/>
            <person name="Goldman G.H."/>
            <person name="Houbraken J."/>
            <person name="Oakley B."/>
            <person name="Pocsi I."/>
            <person name="Scazzocchio C."/>
            <person name="Seiboth B."/>
            <person name="vanKuyk P.A."/>
            <person name="Wortman J."/>
            <person name="Dyer P.S."/>
            <person name="Grigoriev I.V."/>
        </authorList>
    </citation>
    <scope>NUCLEOTIDE SEQUENCE [LARGE SCALE GENOMIC DNA]</scope>
    <source>
        <strain evidence="10">CBS 101740 / IMI 381727 / IBT 21946</strain>
    </source>
</reference>
<dbReference type="AlphaFoldDB" id="A0A1L9U1U5"/>
<evidence type="ECO:0000313" key="9">
    <source>
        <dbReference type="EMBL" id="OJJ65647.1"/>
    </source>
</evidence>
<feature type="domain" description="Zn(2)-C6 fungal-type" evidence="8">
    <location>
        <begin position="14"/>
        <end position="43"/>
    </location>
</feature>
<dbReference type="VEuPathDB" id="FungiDB:ASPBRDRAFT_35770"/>
<dbReference type="GO" id="GO:0001228">
    <property type="term" value="F:DNA-binding transcription activator activity, RNA polymerase II-specific"/>
    <property type="evidence" value="ECO:0007669"/>
    <property type="project" value="TreeGrafter"/>
</dbReference>
<dbReference type="Pfam" id="PF00172">
    <property type="entry name" value="Zn_clus"/>
    <property type="match status" value="1"/>
</dbReference>
<feature type="region of interest" description="Disordered" evidence="7">
    <location>
        <begin position="622"/>
        <end position="650"/>
    </location>
</feature>
<keyword evidence="5" id="KW-0804">Transcription</keyword>
<keyword evidence="10" id="KW-1185">Reference proteome</keyword>
<name>A0A1L9U1U5_ASPBC</name>
<sequence>MSVERRTRQRKVLSCQRCRQRKLRCDRHIPCAGCTKAQSPCVFSTPGDCVQTRPCRASAASRSYNNKAGPLRKILPARPYDLAVHEHDQHLTGQQAFYQGPVSGDILGQSAPILDTKLVTVSDLMQTQLDSIRSAVYGDEDIFFDTKNAALDGDIKRILWQTIEAERAEGLGIFDSETVLSLEDVRPTIPSREVVDMLIQDYLRTFGAIFRIIPLRAFYSAYDHFFRSRSPPSLSLMVLLLPMMAIGARFVRSGYYGRRLYSLARQWISFVKATLATDPVVIPLLTTLQCRCLLVLATQLYSSSRESLWIAASSMFQSAILMGLHDDRRAAIIIPDAELRQQLWLATTELTVQAALGCGVSPLMPVNIPRPDSGKNEEAENVPLSSRGKLDGNSIEGILSRSFATRLQIAQALSDGVVNMPYEKVLDLSKHIGQMISEIHRLSSRVKSTEQADDTNPFVYSMLSLMLRRFMLALHWPWLLRVQTDPRYYYSRKVCLDTALALARLSDNISFRALVGTSHGMFRTVSESVPMALCVEIMLQVNERGLDGETFQRQTSSREYVLACLAGIQLTIEEGLQSEPRNVQYCILLGMAIAQAEAMHKGTASIKGVILRAAEHHAIRTQDLVQGPDSRRPALRSDSPPSIERGGQASFPWPSELFGEEFWLSLRLLANTS</sequence>
<dbReference type="GO" id="GO:0000978">
    <property type="term" value="F:RNA polymerase II cis-regulatory region sequence-specific DNA binding"/>
    <property type="evidence" value="ECO:0007669"/>
    <property type="project" value="TreeGrafter"/>
</dbReference>
<dbReference type="GeneID" id="93575870"/>
<organism evidence="9 10">
    <name type="scientific">Aspergillus brasiliensis (strain CBS 101740 / IMI 381727 / IBT 21946)</name>
    <dbReference type="NCBI Taxonomy" id="767769"/>
    <lineage>
        <taxon>Eukaryota</taxon>
        <taxon>Fungi</taxon>
        <taxon>Dikarya</taxon>
        <taxon>Ascomycota</taxon>
        <taxon>Pezizomycotina</taxon>
        <taxon>Eurotiomycetes</taxon>
        <taxon>Eurotiomycetidae</taxon>
        <taxon>Eurotiales</taxon>
        <taxon>Aspergillaceae</taxon>
        <taxon>Aspergillus</taxon>
        <taxon>Aspergillus subgen. Circumdati</taxon>
    </lineage>
</organism>
<dbReference type="GO" id="GO:0008270">
    <property type="term" value="F:zinc ion binding"/>
    <property type="evidence" value="ECO:0007669"/>
    <property type="project" value="InterPro"/>
</dbReference>
<dbReference type="GO" id="GO:0006351">
    <property type="term" value="P:DNA-templated transcription"/>
    <property type="evidence" value="ECO:0007669"/>
    <property type="project" value="InterPro"/>
</dbReference>
<proteinExistence type="predicted"/>
<dbReference type="InterPro" id="IPR051430">
    <property type="entry name" value="Fungal_TF_Env_Response"/>
</dbReference>
<evidence type="ECO:0000256" key="4">
    <source>
        <dbReference type="ARBA" id="ARBA00023125"/>
    </source>
</evidence>
<dbReference type="InterPro" id="IPR036864">
    <property type="entry name" value="Zn2-C6_fun-type_DNA-bd_sf"/>
</dbReference>
<evidence type="ECO:0000256" key="6">
    <source>
        <dbReference type="ARBA" id="ARBA00023242"/>
    </source>
</evidence>
<evidence type="ECO:0000256" key="2">
    <source>
        <dbReference type="ARBA" id="ARBA00022833"/>
    </source>
</evidence>
<keyword evidence="2" id="KW-0862">Zinc</keyword>
<accession>A0A1L9U1U5</accession>
<dbReference type="EMBL" id="KV878714">
    <property type="protein sequence ID" value="OJJ65647.1"/>
    <property type="molecule type" value="Genomic_DNA"/>
</dbReference>
<evidence type="ECO:0000256" key="3">
    <source>
        <dbReference type="ARBA" id="ARBA00023015"/>
    </source>
</evidence>
<evidence type="ECO:0000256" key="1">
    <source>
        <dbReference type="ARBA" id="ARBA00022723"/>
    </source>
</evidence>
<dbReference type="PROSITE" id="PS50048">
    <property type="entry name" value="ZN2_CY6_FUNGAL_2"/>
    <property type="match status" value="1"/>
</dbReference>
<dbReference type="OrthoDB" id="4159781at2759"/>
<keyword evidence="1" id="KW-0479">Metal-binding</keyword>
<dbReference type="PANTHER" id="PTHR31944">
    <property type="entry name" value="HEME-RESPONSIVE ZINC FINGER TRANSCRIPTION FACTOR HAP1"/>
    <property type="match status" value="1"/>
</dbReference>
<dbReference type="SMART" id="SM00066">
    <property type="entry name" value="GAL4"/>
    <property type="match status" value="1"/>
</dbReference>
<dbReference type="Pfam" id="PF04082">
    <property type="entry name" value="Fungal_trans"/>
    <property type="match status" value="1"/>
</dbReference>
<dbReference type="CDD" id="cd00067">
    <property type="entry name" value="GAL4"/>
    <property type="match status" value="1"/>
</dbReference>
<keyword evidence="6" id="KW-0539">Nucleus</keyword>
<dbReference type="Gene3D" id="4.10.240.10">
    <property type="entry name" value="Zn(2)-C6 fungal-type DNA-binding domain"/>
    <property type="match status" value="1"/>
</dbReference>
<keyword evidence="4" id="KW-0238">DNA-binding</keyword>
<evidence type="ECO:0000256" key="5">
    <source>
        <dbReference type="ARBA" id="ARBA00023163"/>
    </source>
</evidence>
<dbReference type="InterPro" id="IPR007219">
    <property type="entry name" value="XnlR_reg_dom"/>
</dbReference>
<gene>
    <name evidence="9" type="ORF">ASPBRDRAFT_35770</name>
</gene>
<dbReference type="PANTHER" id="PTHR31944:SF131">
    <property type="entry name" value="HEME-RESPONSIVE ZINC FINGER TRANSCRIPTION FACTOR HAP1"/>
    <property type="match status" value="1"/>
</dbReference>
<dbReference type="PROSITE" id="PS00463">
    <property type="entry name" value="ZN2_CY6_FUNGAL_1"/>
    <property type="match status" value="1"/>
</dbReference>
<keyword evidence="3" id="KW-0805">Transcription regulation</keyword>
<evidence type="ECO:0000256" key="7">
    <source>
        <dbReference type="SAM" id="MobiDB-lite"/>
    </source>
</evidence>
<feature type="region of interest" description="Disordered" evidence="7">
    <location>
        <begin position="367"/>
        <end position="386"/>
    </location>
</feature>
<evidence type="ECO:0000259" key="8">
    <source>
        <dbReference type="PROSITE" id="PS50048"/>
    </source>
</evidence>
<dbReference type="CDD" id="cd12148">
    <property type="entry name" value="fungal_TF_MHR"/>
    <property type="match status" value="1"/>
</dbReference>
<dbReference type="SUPFAM" id="SSF57701">
    <property type="entry name" value="Zn2/Cys6 DNA-binding domain"/>
    <property type="match status" value="1"/>
</dbReference>